<dbReference type="Pfam" id="PF23305">
    <property type="entry name" value="DUF7082"/>
    <property type="match status" value="1"/>
</dbReference>
<proteinExistence type="predicted"/>
<dbReference type="GO" id="GO:0005634">
    <property type="term" value="C:nucleus"/>
    <property type="evidence" value="ECO:0007669"/>
    <property type="project" value="TreeGrafter"/>
</dbReference>
<evidence type="ECO:0000313" key="3">
    <source>
        <dbReference type="Proteomes" id="UP000078561"/>
    </source>
</evidence>
<gene>
    <name evidence="2" type="primary">ABSGL_05132.1 scaffold 6524</name>
</gene>
<dbReference type="EMBL" id="LT552789">
    <property type="protein sequence ID" value="SAL99505.1"/>
    <property type="molecule type" value="Genomic_DNA"/>
</dbReference>
<dbReference type="InParanoid" id="A0A163JCD6"/>
<organism evidence="2">
    <name type="scientific">Absidia glauca</name>
    <name type="common">Pin mould</name>
    <dbReference type="NCBI Taxonomy" id="4829"/>
    <lineage>
        <taxon>Eukaryota</taxon>
        <taxon>Fungi</taxon>
        <taxon>Fungi incertae sedis</taxon>
        <taxon>Mucoromycota</taxon>
        <taxon>Mucoromycotina</taxon>
        <taxon>Mucoromycetes</taxon>
        <taxon>Mucorales</taxon>
        <taxon>Cunninghamellaceae</taxon>
        <taxon>Absidia</taxon>
    </lineage>
</organism>
<protein>
    <recommendedName>
        <fullName evidence="1">DUF7082 domain-containing protein</fullName>
    </recommendedName>
</protein>
<evidence type="ECO:0000259" key="1">
    <source>
        <dbReference type="Pfam" id="PF23305"/>
    </source>
</evidence>
<dbReference type="AlphaFoldDB" id="A0A163JCD6"/>
<dbReference type="Proteomes" id="UP000078561">
    <property type="component" value="Unassembled WGS sequence"/>
</dbReference>
<feature type="domain" description="DUF7082" evidence="1">
    <location>
        <begin position="222"/>
        <end position="370"/>
    </location>
</feature>
<keyword evidence="3" id="KW-1185">Reference proteome</keyword>
<dbReference type="STRING" id="4829.A0A163JCD6"/>
<evidence type="ECO:0000313" key="2">
    <source>
        <dbReference type="EMBL" id="SAL99505.1"/>
    </source>
</evidence>
<sequence>MCELQDILQRPGNNALPLQMDGKMMPLSVEKMLIPAPRVVKVGATSSPVGTVVTVWLEPILFNPFVPRIMFNGAMLETKCLQSDITTSLIAVVPHQLQQLSSVAPLYVCLCANDGMLMAWYMTNFVLDHSRKLLDSALGMEHSPPPFYQCSPAAIYNERFEPVGYHSRLPSISDTSSLYNDVPSPNAGFTALLTDDLRPVRGGETPQHRRHMPPEPTPPCLCILGDLDSMTEDWTPAERHTQRRIVQFNRTRVNDHQTHCAFQPTTPTNAMDGEVVSCIYWPENNNWYFTSVECLKLLEYLMDRRFSVDEKNRVRRNLEGFHPVTLAKTKSKGADFFKRIMAYPPPKPRNIEKDLKVFPWKVLDLAVKKISVKRAI</sequence>
<dbReference type="PANTHER" id="PTHR39463:SF1">
    <property type="entry name" value="MEDUSA"/>
    <property type="match status" value="1"/>
</dbReference>
<dbReference type="InterPro" id="IPR055509">
    <property type="entry name" value="DUF7082"/>
</dbReference>
<reference evidence="2" key="1">
    <citation type="submission" date="2016-04" db="EMBL/GenBank/DDBJ databases">
        <authorList>
            <person name="Evans L.H."/>
            <person name="Alamgir A."/>
            <person name="Owens N."/>
            <person name="Weber N.D."/>
            <person name="Virtaneva K."/>
            <person name="Barbian K."/>
            <person name="Babar A."/>
            <person name="Rosenke K."/>
        </authorList>
    </citation>
    <scope>NUCLEOTIDE SEQUENCE [LARGE SCALE GENOMIC DNA]</scope>
    <source>
        <strain evidence="2">CBS 101.48</strain>
    </source>
</reference>
<dbReference type="OrthoDB" id="1751210at2759"/>
<dbReference type="PANTHER" id="PTHR39463">
    <property type="entry name" value="MEDUSA"/>
    <property type="match status" value="1"/>
</dbReference>
<name>A0A163JCD6_ABSGL</name>
<accession>A0A163JCD6</accession>